<dbReference type="GO" id="GO:0035599">
    <property type="term" value="F:aspartic acid methylthiotransferase activity"/>
    <property type="evidence" value="ECO:0007669"/>
    <property type="project" value="TreeGrafter"/>
</dbReference>
<dbReference type="Pfam" id="PF00919">
    <property type="entry name" value="UPF0004"/>
    <property type="match status" value="1"/>
</dbReference>
<dbReference type="Gene3D" id="3.40.50.12160">
    <property type="entry name" value="Methylthiotransferase, N-terminal domain"/>
    <property type="match status" value="1"/>
</dbReference>
<proteinExistence type="inferred from homology"/>
<dbReference type="EC" id="2.8.4.4" evidence="10"/>
<feature type="binding site" evidence="10">
    <location>
        <position position="160"/>
    </location>
    <ligand>
        <name>[4Fe-4S] cluster</name>
        <dbReference type="ChEBI" id="CHEBI:49883"/>
        <label>2</label>
        <note>4Fe-4S-S-AdoMet</note>
    </ligand>
</feature>
<dbReference type="AlphaFoldDB" id="A0A9D2L8N4"/>
<evidence type="ECO:0000259" key="13">
    <source>
        <dbReference type="PROSITE" id="PS51918"/>
    </source>
</evidence>
<keyword evidence="5 10" id="KW-0949">S-adenosyl-L-methionine</keyword>
<dbReference type="InterPro" id="IPR058240">
    <property type="entry name" value="rSAM_sf"/>
</dbReference>
<evidence type="ECO:0000256" key="4">
    <source>
        <dbReference type="ARBA" id="ARBA00022679"/>
    </source>
</evidence>
<dbReference type="FunFam" id="3.40.50.12160:FF:000003">
    <property type="entry name" value="CDK5 regulatory subunit-associated protein 1"/>
    <property type="match status" value="1"/>
</dbReference>
<dbReference type="Gene3D" id="2.40.50.140">
    <property type="entry name" value="Nucleic acid-binding proteins"/>
    <property type="match status" value="1"/>
</dbReference>
<dbReference type="SUPFAM" id="SSF102114">
    <property type="entry name" value="Radical SAM enzymes"/>
    <property type="match status" value="1"/>
</dbReference>
<evidence type="ECO:0000256" key="1">
    <source>
        <dbReference type="ARBA" id="ARBA00003234"/>
    </source>
</evidence>
<dbReference type="Pfam" id="PF18693">
    <property type="entry name" value="TRAM_2"/>
    <property type="match status" value="1"/>
</dbReference>
<keyword evidence="4 10" id="KW-0808">Transferase</keyword>
<reference evidence="14" key="2">
    <citation type="submission" date="2021-04" db="EMBL/GenBank/DDBJ databases">
        <authorList>
            <person name="Gilroy R."/>
        </authorList>
    </citation>
    <scope>NUCLEOTIDE SEQUENCE</scope>
    <source>
        <strain evidence="14">CHK188-4685</strain>
    </source>
</reference>
<evidence type="ECO:0000256" key="8">
    <source>
        <dbReference type="ARBA" id="ARBA00023014"/>
    </source>
</evidence>
<dbReference type="SFLD" id="SFLDG01061">
    <property type="entry name" value="methylthiotransferase"/>
    <property type="match status" value="1"/>
</dbReference>
<comment type="similarity">
    <text evidence="10">Belongs to the methylthiotransferase family. RimO subfamily.</text>
</comment>
<dbReference type="SFLD" id="SFLDG01082">
    <property type="entry name" value="B12-binding_domain_containing"/>
    <property type="match status" value="1"/>
</dbReference>
<dbReference type="Gene3D" id="3.80.30.20">
    <property type="entry name" value="tm_1862 like domain"/>
    <property type="match status" value="1"/>
</dbReference>
<evidence type="ECO:0000259" key="11">
    <source>
        <dbReference type="PROSITE" id="PS50926"/>
    </source>
</evidence>
<reference evidence="14" key="1">
    <citation type="journal article" date="2021" name="PeerJ">
        <title>Extensive microbial diversity within the chicken gut microbiome revealed by metagenomics and culture.</title>
        <authorList>
            <person name="Gilroy R."/>
            <person name="Ravi A."/>
            <person name="Getino M."/>
            <person name="Pursley I."/>
            <person name="Horton D.L."/>
            <person name="Alikhan N.F."/>
            <person name="Baker D."/>
            <person name="Gharbi K."/>
            <person name="Hall N."/>
            <person name="Watson M."/>
            <person name="Adriaenssens E.M."/>
            <person name="Foster-Nyarko E."/>
            <person name="Jarju S."/>
            <person name="Secka A."/>
            <person name="Antonio M."/>
            <person name="Oren A."/>
            <person name="Chaudhuri R.R."/>
            <person name="La Ragione R."/>
            <person name="Hildebrand F."/>
            <person name="Pallen M.J."/>
        </authorList>
    </citation>
    <scope>NUCLEOTIDE SEQUENCE</scope>
    <source>
        <strain evidence="14">CHK188-4685</strain>
    </source>
</reference>
<dbReference type="PROSITE" id="PS51918">
    <property type="entry name" value="RADICAL_SAM"/>
    <property type="match status" value="1"/>
</dbReference>
<evidence type="ECO:0000256" key="2">
    <source>
        <dbReference type="ARBA" id="ARBA00022485"/>
    </source>
</evidence>
<dbReference type="GO" id="GO:0005840">
    <property type="term" value="C:ribosome"/>
    <property type="evidence" value="ECO:0007669"/>
    <property type="project" value="UniProtKB-KW"/>
</dbReference>
<protein>
    <recommendedName>
        <fullName evidence="10">Ribosomal protein uS12 methylthiotransferase RimO</fullName>
        <shortName evidence="10">uS12 MTTase</shortName>
        <shortName evidence="10">uS12 methylthiotransferase</shortName>
        <ecNumber evidence="10">2.8.4.4</ecNumber>
    </recommendedName>
    <alternativeName>
        <fullName evidence="10">Ribosomal protein uS12 (aspartate-C(3))-methylthiotransferase</fullName>
    </alternativeName>
    <alternativeName>
        <fullName evidence="10">Ribosome maturation factor RimO</fullName>
    </alternativeName>
</protein>
<evidence type="ECO:0000256" key="10">
    <source>
        <dbReference type="HAMAP-Rule" id="MF_01865"/>
    </source>
</evidence>
<dbReference type="InterPro" id="IPR012340">
    <property type="entry name" value="NA-bd_OB-fold"/>
</dbReference>
<comment type="catalytic activity">
    <reaction evidence="10">
        <text>L-aspartate(89)-[ribosomal protein uS12]-hydrogen + (sulfur carrier)-SH + AH2 + 2 S-adenosyl-L-methionine = 3-methylsulfanyl-L-aspartate(89)-[ribosomal protein uS12]-hydrogen + (sulfur carrier)-H + 5'-deoxyadenosine + L-methionine + A + S-adenosyl-L-homocysteine + 2 H(+)</text>
        <dbReference type="Rhea" id="RHEA:37087"/>
        <dbReference type="Rhea" id="RHEA-COMP:10460"/>
        <dbReference type="Rhea" id="RHEA-COMP:10461"/>
        <dbReference type="Rhea" id="RHEA-COMP:14737"/>
        <dbReference type="Rhea" id="RHEA-COMP:14739"/>
        <dbReference type="ChEBI" id="CHEBI:13193"/>
        <dbReference type="ChEBI" id="CHEBI:15378"/>
        <dbReference type="ChEBI" id="CHEBI:17319"/>
        <dbReference type="ChEBI" id="CHEBI:17499"/>
        <dbReference type="ChEBI" id="CHEBI:29917"/>
        <dbReference type="ChEBI" id="CHEBI:29961"/>
        <dbReference type="ChEBI" id="CHEBI:57844"/>
        <dbReference type="ChEBI" id="CHEBI:57856"/>
        <dbReference type="ChEBI" id="CHEBI:59789"/>
        <dbReference type="ChEBI" id="CHEBI:64428"/>
        <dbReference type="ChEBI" id="CHEBI:73599"/>
        <dbReference type="EC" id="2.8.4.4"/>
    </reaction>
</comment>
<dbReference type="PROSITE" id="PS50926">
    <property type="entry name" value="TRAM"/>
    <property type="match status" value="1"/>
</dbReference>
<keyword evidence="3 10" id="KW-0963">Cytoplasm</keyword>
<dbReference type="FunFam" id="3.80.30.20:FF:000001">
    <property type="entry name" value="tRNA-2-methylthio-N(6)-dimethylallyladenosine synthase 2"/>
    <property type="match status" value="1"/>
</dbReference>
<dbReference type="GO" id="GO:0035597">
    <property type="term" value="F:tRNA-2-methylthio-N(6)-dimethylallyladenosine(37) synthase activity"/>
    <property type="evidence" value="ECO:0007669"/>
    <property type="project" value="UniProtKB-EC"/>
</dbReference>
<evidence type="ECO:0000256" key="9">
    <source>
        <dbReference type="ARBA" id="ARBA00051425"/>
    </source>
</evidence>
<evidence type="ECO:0000256" key="5">
    <source>
        <dbReference type="ARBA" id="ARBA00022691"/>
    </source>
</evidence>
<dbReference type="GO" id="GO:0103039">
    <property type="term" value="F:protein methylthiotransferase activity"/>
    <property type="evidence" value="ECO:0007669"/>
    <property type="project" value="UniProtKB-EC"/>
</dbReference>
<keyword evidence="6 10" id="KW-0479">Metal-binding</keyword>
<dbReference type="InterPro" id="IPR005839">
    <property type="entry name" value="Methylthiotransferase"/>
</dbReference>
<dbReference type="SMART" id="SM00729">
    <property type="entry name" value="Elp3"/>
    <property type="match status" value="1"/>
</dbReference>
<comment type="catalytic activity">
    <reaction evidence="9">
        <text>N(6)-dimethylallyladenosine(37) in tRNA + (sulfur carrier)-SH + AH2 + 2 S-adenosyl-L-methionine = 2-methylsulfanyl-N(6)-dimethylallyladenosine(37) in tRNA + (sulfur carrier)-H + 5'-deoxyadenosine + L-methionine + A + S-adenosyl-L-homocysteine + 2 H(+)</text>
        <dbReference type="Rhea" id="RHEA:37067"/>
        <dbReference type="Rhea" id="RHEA-COMP:10375"/>
        <dbReference type="Rhea" id="RHEA-COMP:10376"/>
        <dbReference type="Rhea" id="RHEA-COMP:14737"/>
        <dbReference type="Rhea" id="RHEA-COMP:14739"/>
        <dbReference type="ChEBI" id="CHEBI:13193"/>
        <dbReference type="ChEBI" id="CHEBI:15378"/>
        <dbReference type="ChEBI" id="CHEBI:17319"/>
        <dbReference type="ChEBI" id="CHEBI:17499"/>
        <dbReference type="ChEBI" id="CHEBI:29917"/>
        <dbReference type="ChEBI" id="CHEBI:57844"/>
        <dbReference type="ChEBI" id="CHEBI:57856"/>
        <dbReference type="ChEBI" id="CHEBI:59789"/>
        <dbReference type="ChEBI" id="CHEBI:64428"/>
        <dbReference type="ChEBI" id="CHEBI:74415"/>
        <dbReference type="ChEBI" id="CHEBI:74417"/>
        <dbReference type="EC" id="2.8.4.3"/>
    </reaction>
</comment>
<keyword evidence="14" id="KW-0687">Ribonucleoprotein</keyword>
<dbReference type="InterPro" id="IPR005840">
    <property type="entry name" value="Ribosomal_uS12_MeSTrfase_RimO"/>
</dbReference>
<dbReference type="InterPro" id="IPR002792">
    <property type="entry name" value="TRAM_dom"/>
</dbReference>
<evidence type="ECO:0000313" key="15">
    <source>
        <dbReference type="Proteomes" id="UP000886804"/>
    </source>
</evidence>
<dbReference type="InterPro" id="IPR023404">
    <property type="entry name" value="rSAM_horseshoe"/>
</dbReference>
<dbReference type="Proteomes" id="UP000886804">
    <property type="component" value="Unassembled WGS sequence"/>
</dbReference>
<feature type="domain" description="MTTase N-terminal" evidence="12">
    <location>
        <begin position="4"/>
        <end position="120"/>
    </location>
</feature>
<dbReference type="PANTHER" id="PTHR43837:SF1">
    <property type="entry name" value="RIBOSOMAL PROTEIN US12 METHYLTHIOTRANSFERASE RIMO"/>
    <property type="match status" value="1"/>
</dbReference>
<sequence>MSNIQIFCASLGCDKNLVDTEKMLGLLEQEGYRFTDDESQADVILVNTCCFIGDAKEESVNTILEMARFKETGSAKALIVTGCLAQRYQKEILEEIPEVDAVLGTTSWEEIVPVVKELLEEKKETHVTCFHSLDELSGTGKPRILTTGGHYAYLKIAEGCDKRCTYCIIPYLRGPYRSVPMEDLVREAEELARQGVKELILVAQETTLYGVDLYGKKSLPQLLERLAQIPEIYWIRIQYCYPEEITDELIETIRSQEKVCHYLDIPIQHASDSILKRMGRRTNQEQLRRMVEKLRERIPDIVLRTTLISGFPGETEEDYETLMEFVDQMEFDRLGVFPYSAEEDTPAFSFPDQIPQEIKEKRRDEIMELQQEIAFEKSEAMVGRVLTVLIEGKVVDEPAYVGRTYMDAPGVDGLIFVNTGEELMSGDFVRVKVTGAADYDLIGEIYDESAQ</sequence>
<dbReference type="InterPro" id="IPR006638">
    <property type="entry name" value="Elp3/MiaA/NifB-like_rSAM"/>
</dbReference>
<comment type="subcellular location">
    <subcellularLocation>
        <location evidence="10">Cytoplasm</location>
    </subcellularLocation>
</comment>
<feature type="binding site" evidence="10">
    <location>
        <position position="164"/>
    </location>
    <ligand>
        <name>[4Fe-4S] cluster</name>
        <dbReference type="ChEBI" id="CHEBI:49883"/>
        <label>2</label>
        <note>4Fe-4S-S-AdoMet</note>
    </ligand>
</feature>
<comment type="function">
    <text evidence="1">Catalyzes the methylthiolation of N6-(dimethylallyl)adenosine (i(6)A), leading to the formation of 2-methylthio-N6-(dimethylallyl)adenosine (ms(2)i(6)A) at position 37 in tRNAs that read codons beginning with uridine.</text>
</comment>
<organism evidence="14 15">
    <name type="scientific">Candidatus Enterocloster faecavium</name>
    <dbReference type="NCBI Taxonomy" id="2838560"/>
    <lineage>
        <taxon>Bacteria</taxon>
        <taxon>Bacillati</taxon>
        <taxon>Bacillota</taxon>
        <taxon>Clostridia</taxon>
        <taxon>Lachnospirales</taxon>
        <taxon>Lachnospiraceae</taxon>
        <taxon>Enterocloster</taxon>
    </lineage>
</organism>
<dbReference type="InterPro" id="IPR007197">
    <property type="entry name" value="rSAM"/>
</dbReference>
<feature type="binding site" evidence="10">
    <location>
        <position position="13"/>
    </location>
    <ligand>
        <name>[4Fe-4S] cluster</name>
        <dbReference type="ChEBI" id="CHEBI:49883"/>
        <label>1</label>
    </ligand>
</feature>
<evidence type="ECO:0000256" key="6">
    <source>
        <dbReference type="ARBA" id="ARBA00022723"/>
    </source>
</evidence>
<name>A0A9D2L8N4_9FIRM</name>
<feature type="binding site" evidence="10">
    <location>
        <position position="167"/>
    </location>
    <ligand>
        <name>[4Fe-4S] cluster</name>
        <dbReference type="ChEBI" id="CHEBI:49883"/>
        <label>2</label>
        <note>4Fe-4S-S-AdoMet</note>
    </ligand>
</feature>
<dbReference type="PROSITE" id="PS51449">
    <property type="entry name" value="MTTASE_N"/>
    <property type="match status" value="1"/>
</dbReference>
<comment type="cofactor">
    <cofactor evidence="10">
        <name>[4Fe-4S] cluster</name>
        <dbReference type="ChEBI" id="CHEBI:49883"/>
    </cofactor>
    <text evidence="10">Binds 2 [4Fe-4S] clusters. One cluster is coordinated with 3 cysteines and an exchangeable S-adenosyl-L-methionine.</text>
</comment>
<dbReference type="InterPro" id="IPR020612">
    <property type="entry name" value="Methylthiotransferase_CS"/>
</dbReference>
<dbReference type="GO" id="GO:0051539">
    <property type="term" value="F:4 iron, 4 sulfur cluster binding"/>
    <property type="evidence" value="ECO:0007669"/>
    <property type="project" value="UniProtKB-UniRule"/>
</dbReference>
<feature type="domain" description="TRAM" evidence="11">
    <location>
        <begin position="379"/>
        <end position="447"/>
    </location>
</feature>
<dbReference type="Pfam" id="PF04055">
    <property type="entry name" value="Radical_SAM"/>
    <property type="match status" value="1"/>
</dbReference>
<accession>A0A9D2L8N4</accession>
<evidence type="ECO:0000256" key="3">
    <source>
        <dbReference type="ARBA" id="ARBA00022490"/>
    </source>
</evidence>
<keyword evidence="7 10" id="KW-0408">Iron</keyword>
<gene>
    <name evidence="10 14" type="primary">rimO</name>
    <name evidence="14" type="ORF">H9716_09320</name>
</gene>
<dbReference type="InterPro" id="IPR013848">
    <property type="entry name" value="Methylthiotransferase_N"/>
</dbReference>
<feature type="binding site" evidence="10">
    <location>
        <position position="83"/>
    </location>
    <ligand>
        <name>[4Fe-4S] cluster</name>
        <dbReference type="ChEBI" id="CHEBI:49883"/>
        <label>1</label>
    </ligand>
</feature>
<dbReference type="SFLD" id="SFLDF00274">
    <property type="entry name" value="ribosomal_protein_S12_methylth"/>
    <property type="match status" value="1"/>
</dbReference>
<dbReference type="EMBL" id="DWYS01000112">
    <property type="protein sequence ID" value="HJB08042.1"/>
    <property type="molecule type" value="Genomic_DNA"/>
</dbReference>
<comment type="function">
    <text evidence="10">Catalyzes the methylthiolation of an aspartic acid residue of ribosomal protein uS12.</text>
</comment>
<evidence type="ECO:0000256" key="7">
    <source>
        <dbReference type="ARBA" id="ARBA00023004"/>
    </source>
</evidence>
<keyword evidence="2 10" id="KW-0004">4Fe-4S</keyword>
<feature type="domain" description="Radical SAM core" evidence="13">
    <location>
        <begin position="146"/>
        <end position="376"/>
    </location>
</feature>
<dbReference type="CDD" id="cd01335">
    <property type="entry name" value="Radical_SAM"/>
    <property type="match status" value="1"/>
</dbReference>
<keyword evidence="14" id="KW-0689">Ribosomal protein</keyword>
<dbReference type="InterPro" id="IPR038135">
    <property type="entry name" value="Methylthiotransferase_N_sf"/>
</dbReference>
<evidence type="ECO:0000259" key="12">
    <source>
        <dbReference type="PROSITE" id="PS51449"/>
    </source>
</evidence>
<dbReference type="NCBIfam" id="TIGR00089">
    <property type="entry name" value="MiaB/RimO family radical SAM methylthiotransferase"/>
    <property type="match status" value="1"/>
</dbReference>
<dbReference type="HAMAP" id="MF_01865">
    <property type="entry name" value="MTTase_RimO"/>
    <property type="match status" value="1"/>
</dbReference>
<keyword evidence="8 10" id="KW-0411">Iron-sulfur</keyword>
<feature type="binding site" evidence="10">
    <location>
        <position position="49"/>
    </location>
    <ligand>
        <name>[4Fe-4S] cluster</name>
        <dbReference type="ChEBI" id="CHEBI:49883"/>
        <label>1</label>
    </ligand>
</feature>
<dbReference type="GO" id="GO:0005829">
    <property type="term" value="C:cytosol"/>
    <property type="evidence" value="ECO:0007669"/>
    <property type="project" value="TreeGrafter"/>
</dbReference>
<dbReference type="PROSITE" id="PS01278">
    <property type="entry name" value="MTTASE_RADICAL"/>
    <property type="match status" value="1"/>
</dbReference>
<evidence type="ECO:0000313" key="14">
    <source>
        <dbReference type="EMBL" id="HJB08042.1"/>
    </source>
</evidence>
<dbReference type="GO" id="GO:0046872">
    <property type="term" value="F:metal ion binding"/>
    <property type="evidence" value="ECO:0007669"/>
    <property type="project" value="UniProtKB-KW"/>
</dbReference>
<dbReference type="NCBIfam" id="TIGR01125">
    <property type="entry name" value="30S ribosomal protein S12 methylthiotransferase RimO"/>
    <property type="match status" value="1"/>
</dbReference>
<dbReference type="SFLD" id="SFLDS00029">
    <property type="entry name" value="Radical_SAM"/>
    <property type="match status" value="1"/>
</dbReference>
<dbReference type="PANTHER" id="PTHR43837">
    <property type="entry name" value="RIBOSOMAL PROTEIN S12 METHYLTHIOTRANSFERASE RIMO"/>
    <property type="match status" value="1"/>
</dbReference>
<comment type="caution">
    <text evidence="14">The sequence shown here is derived from an EMBL/GenBank/DDBJ whole genome shotgun (WGS) entry which is preliminary data.</text>
</comment>